<dbReference type="Pfam" id="PF09346">
    <property type="entry name" value="SMI1_KNR4"/>
    <property type="match status" value="1"/>
</dbReference>
<comment type="caution">
    <text evidence="2">The sequence shown here is derived from an EMBL/GenBank/DDBJ whole genome shotgun (WGS) entry which is preliminary data.</text>
</comment>
<dbReference type="InterPro" id="IPR037883">
    <property type="entry name" value="Knr4/Smi1-like_sf"/>
</dbReference>
<dbReference type="SMART" id="SM00860">
    <property type="entry name" value="SMI1_KNR4"/>
    <property type="match status" value="1"/>
</dbReference>
<dbReference type="OrthoDB" id="8657476at2"/>
<organism evidence="2 3">
    <name type="scientific">Rossellomorea aquimaris</name>
    <dbReference type="NCBI Taxonomy" id="189382"/>
    <lineage>
        <taxon>Bacteria</taxon>
        <taxon>Bacillati</taxon>
        <taxon>Bacillota</taxon>
        <taxon>Bacilli</taxon>
        <taxon>Bacillales</taxon>
        <taxon>Bacillaceae</taxon>
        <taxon>Rossellomorea</taxon>
    </lineage>
</organism>
<dbReference type="SUPFAM" id="SSF160631">
    <property type="entry name" value="SMI1/KNR4-like"/>
    <property type="match status" value="1"/>
</dbReference>
<dbReference type="EMBL" id="VTEZ01000006">
    <property type="protein sequence ID" value="TYS83094.1"/>
    <property type="molecule type" value="Genomic_DNA"/>
</dbReference>
<proteinExistence type="predicted"/>
<reference evidence="2 3" key="1">
    <citation type="submission" date="2019-08" db="EMBL/GenBank/DDBJ databases">
        <title>Bacillus genomes from the desert of Cuatro Cienegas, Coahuila.</title>
        <authorList>
            <person name="Olmedo-Alvarez G."/>
        </authorList>
    </citation>
    <scope>NUCLEOTIDE SEQUENCE [LARGE SCALE GENOMIC DNA]</scope>
    <source>
        <strain evidence="2 3">CH87b_3T</strain>
    </source>
</reference>
<dbReference type="Proteomes" id="UP000324269">
    <property type="component" value="Unassembled WGS sequence"/>
</dbReference>
<evidence type="ECO:0000313" key="3">
    <source>
        <dbReference type="Proteomes" id="UP000324269"/>
    </source>
</evidence>
<evidence type="ECO:0000259" key="1">
    <source>
        <dbReference type="SMART" id="SM00860"/>
    </source>
</evidence>
<dbReference type="RefSeq" id="WP_148970505.1">
    <property type="nucleotide sequence ID" value="NZ_CANLNA010000004.1"/>
</dbReference>
<feature type="domain" description="Knr4/Smi1-like" evidence="1">
    <location>
        <begin position="10"/>
        <end position="143"/>
    </location>
</feature>
<dbReference type="AlphaFoldDB" id="A0A5D4U6R6"/>
<accession>A0A5D4U6R6</accession>
<gene>
    <name evidence="2" type="ORF">FZC85_18530</name>
</gene>
<dbReference type="InterPro" id="IPR018958">
    <property type="entry name" value="Knr4/Smi1-like_dom"/>
</dbReference>
<sequence>MIEIKPSNVKFNKKEFNDFQKELGISFPNEYIKFLEKNNGGTPELNIVELQNEEIKSFSVTDFFGVNNVKIYDLKSQYETYKERIPSGNIPICRVDGGNIICLNIDNGVISLWDHDTELINEEVSSTNSLLKVARNFEEFLSIMKPLYRHHKDDLDDYKVEDLWIDPDFLKKLENNKD</sequence>
<evidence type="ECO:0000313" key="2">
    <source>
        <dbReference type="EMBL" id="TYS83094.1"/>
    </source>
</evidence>
<name>A0A5D4U6R6_9BACI</name>
<protein>
    <submittedName>
        <fullName evidence="2">SMI1/KNR4 family protein</fullName>
    </submittedName>
</protein>
<dbReference type="Gene3D" id="3.40.1580.10">
    <property type="entry name" value="SMI1/KNR4-like"/>
    <property type="match status" value="1"/>
</dbReference>